<dbReference type="PANTHER" id="PTHR33406">
    <property type="entry name" value="MEMBRANE PROTEIN MJ1562-RELATED"/>
    <property type="match status" value="1"/>
</dbReference>
<feature type="transmembrane region" description="Helical" evidence="6">
    <location>
        <begin position="387"/>
        <end position="407"/>
    </location>
</feature>
<evidence type="ECO:0000313" key="9">
    <source>
        <dbReference type="Proteomes" id="UP001528823"/>
    </source>
</evidence>
<feature type="transmembrane region" description="Helical" evidence="6">
    <location>
        <begin position="682"/>
        <end position="708"/>
    </location>
</feature>
<feature type="transmembrane region" description="Helical" evidence="6">
    <location>
        <begin position="262"/>
        <end position="285"/>
    </location>
</feature>
<comment type="subcellular location">
    <subcellularLocation>
        <location evidence="1">Cell membrane</location>
        <topology evidence="1">Multi-pass membrane protein</topology>
    </subcellularLocation>
</comment>
<organism evidence="8 9">
    <name type="scientific">Spartinivicinus poritis</name>
    <dbReference type="NCBI Taxonomy" id="2994640"/>
    <lineage>
        <taxon>Bacteria</taxon>
        <taxon>Pseudomonadati</taxon>
        <taxon>Pseudomonadota</taxon>
        <taxon>Gammaproteobacteria</taxon>
        <taxon>Oceanospirillales</taxon>
        <taxon>Zooshikellaceae</taxon>
        <taxon>Spartinivicinus</taxon>
    </lineage>
</organism>
<feature type="transmembrane region" description="Helical" evidence="6">
    <location>
        <begin position="329"/>
        <end position="351"/>
    </location>
</feature>
<evidence type="ECO:0000259" key="7">
    <source>
        <dbReference type="PROSITE" id="PS50156"/>
    </source>
</evidence>
<reference evidence="8 9" key="1">
    <citation type="submission" date="2022-11" db="EMBL/GenBank/DDBJ databases">
        <title>Spartinivicinus poritis sp. nov., isolated from scleractinian coral Porites lutea.</title>
        <authorList>
            <person name="Zhang G."/>
            <person name="Cai L."/>
            <person name="Wei Q."/>
        </authorList>
    </citation>
    <scope>NUCLEOTIDE SEQUENCE [LARGE SCALE GENOMIC DNA]</scope>
    <source>
        <strain evidence="8 9">A2-2</strain>
    </source>
</reference>
<keyword evidence="2" id="KW-1003">Cell membrane</keyword>
<dbReference type="SUPFAM" id="SSF82866">
    <property type="entry name" value="Multidrug efflux transporter AcrB transmembrane domain"/>
    <property type="match status" value="2"/>
</dbReference>
<accession>A0ABT5UE05</accession>
<feature type="transmembrane region" description="Helical" evidence="6">
    <location>
        <begin position="589"/>
        <end position="607"/>
    </location>
</feature>
<feature type="domain" description="SSD" evidence="7">
    <location>
        <begin position="612"/>
        <end position="739"/>
    </location>
</feature>
<dbReference type="RefSeq" id="WP_274690923.1">
    <property type="nucleotide sequence ID" value="NZ_JAPMOU010000038.1"/>
</dbReference>
<keyword evidence="5 6" id="KW-0472">Membrane</keyword>
<keyword evidence="4 6" id="KW-1133">Transmembrane helix</keyword>
<dbReference type="PROSITE" id="PS50156">
    <property type="entry name" value="SSD"/>
    <property type="match status" value="2"/>
</dbReference>
<sequence length="745" mass="83029">MPGRGKAIACLITLLIMNCIPSLLFLTINNAPEQYLPKSQPSVQFSDELRKEFPEDQVLMVLFEGEGLFSNEVLTKLEKATKAIKKHPKIDRVISVSAVDHIAGTADGFEVLPLMNSKRLRQVKESDRIAYIRDDRFALGALIGRQDDVLAMVVRPELLDDTKQRQEILGFALQELDKASLTSLITAVAGPVPLETYQLASMLRDTFTFVPVTVLLGLVLIALLFRRLLAVVMTLLTIGGVVNVTLLWFIPFGQPYTLISSMIPSLLAALTMAVLIHFYNGLRLASGFKLEGKKRVDWALAEIKKPATYTVATTAAGLLSLAASEIPPIRYFGIISALGILLGFAIVILLLPPIFTYWDKASWPSDNPLMKGLTRTVKKLTIIAIRYPVHVLVIFVIGLVIGIPQIFNVKAETNLLAFFADDHPITIATKKVEEKLTGVTPLEIVIDGDKRDAIKQLENLQLIKKIQTHATEMPEVEKAQSVVDFIEDMHWGFHEEDPSYRVIPDKQNLVNQYLLLYDGNDLYEIVNKEFKRTRILLNLNVHSSRDIRKVVKKLTEYLNANITPDLKWTISGYGKLFEDQEILLVQGQVNSLIGAVILIFVMMFLLWRKLSTALLTLFLNLAPVVVMFILMGLFSIWLDMATAMIAGVIVGIAVDDTIHLFHGFQHSVKHGANPLRALLKSYYQSGSAVTVTTIILGFQFSVLCFSLFQPTVHFGFLTAAGLITALIFDLILMPALIVMTFSFNK</sequence>
<feature type="transmembrane region" description="Helical" evidence="6">
    <location>
        <begin position="714"/>
        <end position="741"/>
    </location>
</feature>
<evidence type="ECO:0000313" key="8">
    <source>
        <dbReference type="EMBL" id="MDE1464598.1"/>
    </source>
</evidence>
<dbReference type="PANTHER" id="PTHR33406:SF12">
    <property type="entry name" value="BLR2997 PROTEIN"/>
    <property type="match status" value="1"/>
</dbReference>
<feature type="domain" description="SSD" evidence="7">
    <location>
        <begin position="228"/>
        <end position="357"/>
    </location>
</feature>
<dbReference type="Gene3D" id="1.20.1640.10">
    <property type="entry name" value="Multidrug efflux transporter AcrB transmembrane domain"/>
    <property type="match status" value="2"/>
</dbReference>
<feature type="transmembrane region" description="Helical" evidence="6">
    <location>
        <begin position="7"/>
        <end position="28"/>
    </location>
</feature>
<dbReference type="InterPro" id="IPR004869">
    <property type="entry name" value="MMPL_dom"/>
</dbReference>
<feature type="transmembrane region" description="Helical" evidence="6">
    <location>
        <begin position="206"/>
        <end position="225"/>
    </location>
</feature>
<comment type="caution">
    <text evidence="8">The sequence shown here is derived from an EMBL/GenBank/DDBJ whole genome shotgun (WGS) entry which is preliminary data.</text>
</comment>
<name>A0ABT5UE05_9GAMM</name>
<evidence type="ECO:0000256" key="5">
    <source>
        <dbReference type="ARBA" id="ARBA00023136"/>
    </source>
</evidence>
<protein>
    <submittedName>
        <fullName evidence="8">MMPL family transporter</fullName>
    </submittedName>
</protein>
<dbReference type="InterPro" id="IPR050545">
    <property type="entry name" value="Mycobact_MmpL"/>
</dbReference>
<proteinExistence type="predicted"/>
<dbReference type="EMBL" id="JAPMOU010000038">
    <property type="protein sequence ID" value="MDE1464598.1"/>
    <property type="molecule type" value="Genomic_DNA"/>
</dbReference>
<evidence type="ECO:0000256" key="1">
    <source>
        <dbReference type="ARBA" id="ARBA00004651"/>
    </source>
</evidence>
<feature type="transmembrane region" description="Helical" evidence="6">
    <location>
        <begin position="306"/>
        <end position="323"/>
    </location>
</feature>
<dbReference type="Proteomes" id="UP001528823">
    <property type="component" value="Unassembled WGS sequence"/>
</dbReference>
<evidence type="ECO:0000256" key="2">
    <source>
        <dbReference type="ARBA" id="ARBA00022475"/>
    </source>
</evidence>
<dbReference type="InterPro" id="IPR000731">
    <property type="entry name" value="SSD"/>
</dbReference>
<keyword evidence="9" id="KW-1185">Reference proteome</keyword>
<evidence type="ECO:0000256" key="6">
    <source>
        <dbReference type="SAM" id="Phobius"/>
    </source>
</evidence>
<feature type="transmembrane region" description="Helical" evidence="6">
    <location>
        <begin position="232"/>
        <end position="250"/>
    </location>
</feature>
<keyword evidence="3 6" id="KW-0812">Transmembrane</keyword>
<evidence type="ECO:0000256" key="4">
    <source>
        <dbReference type="ARBA" id="ARBA00022989"/>
    </source>
</evidence>
<evidence type="ECO:0000256" key="3">
    <source>
        <dbReference type="ARBA" id="ARBA00022692"/>
    </source>
</evidence>
<gene>
    <name evidence="8" type="ORF">ORQ98_21780</name>
</gene>
<feature type="transmembrane region" description="Helical" evidence="6">
    <location>
        <begin position="614"/>
        <end position="637"/>
    </location>
</feature>
<dbReference type="Pfam" id="PF03176">
    <property type="entry name" value="MMPL"/>
    <property type="match status" value="2"/>
</dbReference>